<dbReference type="Gene3D" id="3.40.50.12780">
    <property type="entry name" value="N-terminal domain of ligase-like"/>
    <property type="match status" value="1"/>
</dbReference>
<dbReference type="Gene3D" id="3.30.300.30">
    <property type="match status" value="1"/>
</dbReference>
<dbReference type="InterPro" id="IPR045851">
    <property type="entry name" value="AMP-bd_C_sf"/>
</dbReference>
<comment type="subunit">
    <text evidence="1">Monomer.</text>
</comment>
<feature type="domain" description="AMP-dependent synthetase/ligase" evidence="9">
    <location>
        <begin position="73"/>
        <end position="287"/>
    </location>
</feature>
<dbReference type="GO" id="GO:0010124">
    <property type="term" value="P:phenylacetate catabolic process"/>
    <property type="evidence" value="ECO:0007669"/>
    <property type="project" value="InterPro"/>
</dbReference>
<comment type="caution">
    <text evidence="11">The sequence shown here is derived from an EMBL/GenBank/DDBJ whole genome shotgun (WGS) entry which is preliminary data.</text>
</comment>
<evidence type="ECO:0000256" key="4">
    <source>
        <dbReference type="ARBA" id="ARBA00060591"/>
    </source>
</evidence>
<dbReference type="FunFam" id="3.40.50.12780:FF:000016">
    <property type="entry name" value="Phenylacetate-coenzyme A ligase"/>
    <property type="match status" value="1"/>
</dbReference>
<evidence type="ECO:0000256" key="3">
    <source>
        <dbReference type="ARBA" id="ARBA00022741"/>
    </source>
</evidence>
<dbReference type="GO" id="GO:0047475">
    <property type="term" value="F:phenylacetate-CoA ligase activity"/>
    <property type="evidence" value="ECO:0007669"/>
    <property type="project" value="UniProtKB-EC"/>
</dbReference>
<evidence type="ECO:0000313" key="12">
    <source>
        <dbReference type="Proteomes" id="UP000031433"/>
    </source>
</evidence>
<accession>A0A0C1TRP0</accession>
<evidence type="ECO:0000256" key="5">
    <source>
        <dbReference type="ARBA" id="ARBA00061566"/>
    </source>
</evidence>
<keyword evidence="3" id="KW-0547">Nucleotide-binding</keyword>
<dbReference type="SUPFAM" id="SSF56801">
    <property type="entry name" value="Acetyl-CoA synthetase-like"/>
    <property type="match status" value="1"/>
</dbReference>
<evidence type="ECO:0000256" key="8">
    <source>
        <dbReference type="ARBA" id="ARBA00075111"/>
    </source>
</evidence>
<dbReference type="AlphaFoldDB" id="A0A0C1TRP0"/>
<keyword evidence="12" id="KW-1185">Reference proteome</keyword>
<dbReference type="CDD" id="cd05913">
    <property type="entry name" value="PaaK"/>
    <property type="match status" value="1"/>
</dbReference>
<dbReference type="Pfam" id="PF14535">
    <property type="entry name" value="AMP-binding_C_2"/>
    <property type="match status" value="1"/>
</dbReference>
<dbReference type="InterPro" id="IPR011880">
    <property type="entry name" value="PA_CoA_ligase"/>
</dbReference>
<dbReference type="GO" id="GO:0000166">
    <property type="term" value="F:nucleotide binding"/>
    <property type="evidence" value="ECO:0007669"/>
    <property type="project" value="UniProtKB-KW"/>
</dbReference>
<evidence type="ECO:0000256" key="7">
    <source>
        <dbReference type="ARBA" id="ARBA00068695"/>
    </source>
</evidence>
<proteinExistence type="inferred from homology"/>
<comment type="similarity">
    <text evidence="5">Belongs to the phenylacetyl-CoA ligase family.</text>
</comment>
<evidence type="ECO:0000256" key="1">
    <source>
        <dbReference type="ARBA" id="ARBA00011245"/>
    </source>
</evidence>
<gene>
    <name evidence="11" type="ORF">SE37_04405</name>
</gene>
<dbReference type="InterPro" id="IPR042099">
    <property type="entry name" value="ANL_N_sf"/>
</dbReference>
<dbReference type="EC" id="6.2.1.30" evidence="6"/>
<keyword evidence="2 11" id="KW-0436">Ligase</keyword>
<evidence type="ECO:0000256" key="6">
    <source>
        <dbReference type="ARBA" id="ARBA00066629"/>
    </source>
</evidence>
<comment type="pathway">
    <text evidence="4">Aromatic compound metabolism; phenylacetate degradation.</text>
</comment>
<dbReference type="PANTHER" id="PTHR43845:SF1">
    <property type="entry name" value="BLR5969 PROTEIN"/>
    <property type="match status" value="1"/>
</dbReference>
<evidence type="ECO:0000256" key="2">
    <source>
        <dbReference type="ARBA" id="ARBA00022598"/>
    </source>
</evidence>
<dbReference type="InterPro" id="IPR000873">
    <property type="entry name" value="AMP-dep_synth/lig_dom"/>
</dbReference>
<evidence type="ECO:0000313" key="11">
    <source>
        <dbReference type="EMBL" id="KIE41923.1"/>
    </source>
</evidence>
<name>A0A0C1TRP0_9BACT</name>
<dbReference type="Pfam" id="PF00501">
    <property type="entry name" value="AMP-binding"/>
    <property type="match status" value="1"/>
</dbReference>
<organism evidence="11 12">
    <name type="scientific">Geobacter soli</name>
    <dbReference type="NCBI Taxonomy" id="1510391"/>
    <lineage>
        <taxon>Bacteria</taxon>
        <taxon>Pseudomonadati</taxon>
        <taxon>Thermodesulfobacteriota</taxon>
        <taxon>Desulfuromonadia</taxon>
        <taxon>Geobacterales</taxon>
        <taxon>Geobacteraceae</taxon>
        <taxon>Geobacter</taxon>
    </lineage>
</organism>
<dbReference type="Proteomes" id="UP000031433">
    <property type="component" value="Unassembled WGS sequence"/>
</dbReference>
<evidence type="ECO:0000259" key="10">
    <source>
        <dbReference type="Pfam" id="PF14535"/>
    </source>
</evidence>
<sequence>MLTRFPAHYSSPAELERLQLDGLRWTVNHAWRNSPFYRSRLEEAGVTPDDVTGLADIAKLPFTSADDLRDGYPFPLRAATHEQLVRIHSSSGTTGKRKILCYTQKDVDDWADMFCRCYEMAGVTREDRVQICVGYGLWTAGAGFQLGCERYGALAVPVGPGNLDIQTTFLVDLQSTVVCCTASMGLLLAEEVQRRDLRDKIAVRKVILGAERSSEAILAKIRECLGAESVHDITGLTEVYGPGTGLSCGAPGADGSIHYWADYYLLEILDPETLQPVQPGEVGEMVFTTLRKEGAPLIRYRSRDLTRLVPGDCPCGCVLPRHDRILGRSDDVVIFRGVNIYPGQIDEILDRIDGLGSEFQVVLDRGADGRDHMTIRVERAEDAAPTADALLCKAIVSGVKHSLMVSCEVDLLPYGELPRSERKTRRMFDNRAY</sequence>
<dbReference type="PANTHER" id="PTHR43845">
    <property type="entry name" value="BLR5969 PROTEIN"/>
    <property type="match status" value="1"/>
</dbReference>
<dbReference type="EMBL" id="JXBL01000001">
    <property type="protein sequence ID" value="KIE41923.1"/>
    <property type="molecule type" value="Genomic_DNA"/>
</dbReference>
<protein>
    <recommendedName>
        <fullName evidence="7">Phenylacetate-coenzyme A ligase</fullName>
        <ecNumber evidence="6">6.2.1.30</ecNumber>
    </recommendedName>
    <alternativeName>
        <fullName evidence="8">Phenylacetyl-CoA ligase</fullName>
    </alternativeName>
</protein>
<feature type="domain" description="AMP-dependent ligase C-terminal" evidence="10">
    <location>
        <begin position="337"/>
        <end position="431"/>
    </location>
</feature>
<reference evidence="11 12" key="1">
    <citation type="submission" date="2015-01" db="EMBL/GenBank/DDBJ databases">
        <title>Genome sequence of the anaerobic bacterium Geobacter soli GSS01, a dissimilatory Fe(III) reducer from soil.</title>
        <authorList>
            <person name="Yang G."/>
            <person name="Zhou S."/>
        </authorList>
    </citation>
    <scope>NUCLEOTIDE SEQUENCE [LARGE SCALE GENOMIC DNA]</scope>
    <source>
        <strain evidence="11 12">GSS01</strain>
    </source>
</reference>
<dbReference type="InterPro" id="IPR028154">
    <property type="entry name" value="AMP-dep_Lig_C"/>
</dbReference>
<dbReference type="RefSeq" id="WP_039644012.1">
    <property type="nucleotide sequence ID" value="NZ_JXBL01000001.1"/>
</dbReference>
<evidence type="ECO:0000259" key="9">
    <source>
        <dbReference type="Pfam" id="PF00501"/>
    </source>
</evidence>